<keyword evidence="5 8" id="KW-0378">Hydrolase</keyword>
<feature type="transmembrane region" description="Helical" evidence="8">
    <location>
        <begin position="143"/>
        <end position="163"/>
    </location>
</feature>
<evidence type="ECO:0000313" key="12">
    <source>
        <dbReference type="EnsemblPlants" id="KQJ84106"/>
    </source>
</evidence>
<reference evidence="11 12" key="1">
    <citation type="journal article" date="2010" name="Nature">
        <title>Genome sequencing and analysis of the model grass Brachypodium distachyon.</title>
        <authorList>
            <consortium name="International Brachypodium Initiative"/>
        </authorList>
    </citation>
    <scope>NUCLEOTIDE SEQUENCE [LARGE SCALE GENOMIC DNA]</scope>
    <source>
        <strain evidence="11">Bd21</strain>
        <strain evidence="12">cv. Bd21</strain>
    </source>
</reference>
<reference evidence="11" key="2">
    <citation type="submission" date="2017-06" db="EMBL/GenBank/DDBJ databases">
        <title>WGS assembly of Brachypodium distachyon.</title>
        <authorList>
            <consortium name="The International Brachypodium Initiative"/>
            <person name="Lucas S."/>
            <person name="Harmon-Smith M."/>
            <person name="Lail K."/>
            <person name="Tice H."/>
            <person name="Grimwood J."/>
            <person name="Bruce D."/>
            <person name="Barry K."/>
            <person name="Shu S."/>
            <person name="Lindquist E."/>
            <person name="Wang M."/>
            <person name="Pitluck S."/>
            <person name="Vogel J.P."/>
            <person name="Garvin D.F."/>
            <person name="Mockler T.C."/>
            <person name="Schmutz J."/>
            <person name="Rokhsar D."/>
            <person name="Bevan M.W."/>
        </authorList>
    </citation>
    <scope>NUCLEOTIDE SEQUENCE</scope>
    <source>
        <strain evidence="11">Bd21</strain>
    </source>
</reference>
<feature type="transmembrane region" description="Helical" evidence="8">
    <location>
        <begin position="252"/>
        <end position="270"/>
    </location>
</feature>
<dbReference type="Pfam" id="PF01694">
    <property type="entry name" value="Rhomboid"/>
    <property type="match status" value="1"/>
</dbReference>
<organism evidence="11">
    <name type="scientific">Brachypodium distachyon</name>
    <name type="common">Purple false brome</name>
    <name type="synonym">Trachynia distachya</name>
    <dbReference type="NCBI Taxonomy" id="15368"/>
    <lineage>
        <taxon>Eukaryota</taxon>
        <taxon>Viridiplantae</taxon>
        <taxon>Streptophyta</taxon>
        <taxon>Embryophyta</taxon>
        <taxon>Tracheophyta</taxon>
        <taxon>Spermatophyta</taxon>
        <taxon>Magnoliopsida</taxon>
        <taxon>Liliopsida</taxon>
        <taxon>Poales</taxon>
        <taxon>Poaceae</taxon>
        <taxon>BOP clade</taxon>
        <taxon>Pooideae</taxon>
        <taxon>Stipodae</taxon>
        <taxon>Brachypodieae</taxon>
        <taxon>Brachypodium</taxon>
    </lineage>
</organism>
<evidence type="ECO:0000256" key="5">
    <source>
        <dbReference type="ARBA" id="ARBA00022801"/>
    </source>
</evidence>
<name>I1J0R1_BRADI</name>
<proteinExistence type="inferred from homology"/>
<dbReference type="PANTHER" id="PTHR22936">
    <property type="entry name" value="RHOMBOID-RELATED"/>
    <property type="match status" value="1"/>
</dbReference>
<feature type="domain" description="Peptidase S54 rhomboid" evidence="10">
    <location>
        <begin position="133"/>
        <end position="269"/>
    </location>
</feature>
<dbReference type="RefSeq" id="XP_003580349.1">
    <property type="nucleotide sequence ID" value="XM_003580301.4"/>
</dbReference>
<evidence type="ECO:0000259" key="10">
    <source>
        <dbReference type="Pfam" id="PF01694"/>
    </source>
</evidence>
<dbReference type="InterPro" id="IPR035952">
    <property type="entry name" value="Rhomboid-like_sf"/>
</dbReference>
<dbReference type="Gene3D" id="1.20.1540.10">
    <property type="entry name" value="Rhomboid-like"/>
    <property type="match status" value="1"/>
</dbReference>
<dbReference type="OMA" id="AAHERHH"/>
<dbReference type="EMBL" id="CM000884">
    <property type="protein sequence ID" value="KQJ84106.1"/>
    <property type="molecule type" value="Genomic_DNA"/>
</dbReference>
<dbReference type="KEGG" id="bdi:100829865"/>
<feature type="transmembrane region" description="Helical" evidence="8">
    <location>
        <begin position="291"/>
        <end position="316"/>
    </location>
</feature>
<keyword evidence="8" id="KW-0645">Protease</keyword>
<protein>
    <recommendedName>
        <fullName evidence="8">RHOMBOID-like protein</fullName>
        <ecNumber evidence="8">3.4.21.105</ecNumber>
    </recommendedName>
</protein>
<dbReference type="FunFam" id="1.20.1540.10:FF:000019">
    <property type="entry name" value="RHOMBOID-like protein"/>
    <property type="match status" value="1"/>
</dbReference>
<evidence type="ECO:0000256" key="3">
    <source>
        <dbReference type="ARBA" id="ARBA00009045"/>
    </source>
</evidence>
<dbReference type="InterPro" id="IPR022764">
    <property type="entry name" value="Peptidase_S54_rhomboid_dom"/>
</dbReference>
<keyword evidence="6 8" id="KW-1133">Transmembrane helix</keyword>
<dbReference type="GO" id="GO:0006508">
    <property type="term" value="P:proteolysis"/>
    <property type="evidence" value="ECO:0007669"/>
    <property type="project" value="UniProtKB-KW"/>
</dbReference>
<dbReference type="GO" id="GO:0005737">
    <property type="term" value="C:cytoplasm"/>
    <property type="evidence" value="ECO:0007669"/>
    <property type="project" value="UniProtKB-ARBA"/>
</dbReference>
<feature type="transmembrane region" description="Helical" evidence="8">
    <location>
        <begin position="199"/>
        <end position="220"/>
    </location>
</feature>
<evidence type="ECO:0000256" key="4">
    <source>
        <dbReference type="ARBA" id="ARBA00022692"/>
    </source>
</evidence>
<keyword evidence="4 8" id="KW-0812">Transmembrane</keyword>
<dbReference type="SUPFAM" id="SSF144091">
    <property type="entry name" value="Rhomboid-like"/>
    <property type="match status" value="1"/>
</dbReference>
<reference evidence="12" key="3">
    <citation type="submission" date="2018-08" db="UniProtKB">
        <authorList>
            <consortium name="EnsemblPlants"/>
        </authorList>
    </citation>
    <scope>IDENTIFICATION</scope>
    <source>
        <strain evidence="12">cv. Bd21</strain>
    </source>
</reference>
<dbReference type="Gramene" id="KQJ84106">
    <property type="protein sequence ID" value="KQJ84106"/>
    <property type="gene ID" value="BRADI_5g18750v3"/>
</dbReference>
<comment type="catalytic activity">
    <reaction evidence="1 8">
        <text>Cleaves type-1 transmembrane domains using a catalytic dyad composed of serine and histidine that are contributed by different transmembrane domains.</text>
        <dbReference type="EC" id="3.4.21.105"/>
    </reaction>
</comment>
<dbReference type="EC" id="3.4.21.105" evidence="8"/>
<dbReference type="GO" id="GO:0012505">
    <property type="term" value="C:endomembrane system"/>
    <property type="evidence" value="ECO:0007669"/>
    <property type="project" value="UniProtKB-ARBA"/>
</dbReference>
<evidence type="ECO:0000256" key="8">
    <source>
        <dbReference type="RuleBase" id="RU362115"/>
    </source>
</evidence>
<dbReference type="GO" id="GO:0004252">
    <property type="term" value="F:serine-type endopeptidase activity"/>
    <property type="evidence" value="ECO:0007669"/>
    <property type="project" value="InterPro"/>
</dbReference>
<evidence type="ECO:0000256" key="1">
    <source>
        <dbReference type="ARBA" id="ARBA00000156"/>
    </source>
</evidence>
<evidence type="ECO:0000256" key="2">
    <source>
        <dbReference type="ARBA" id="ARBA00004141"/>
    </source>
</evidence>
<gene>
    <name evidence="12" type="primary">LOC100829865</name>
    <name evidence="11" type="ORF">BRADI_5g18750v3</name>
</gene>
<feature type="region of interest" description="Disordered" evidence="9">
    <location>
        <begin position="1"/>
        <end position="33"/>
    </location>
</feature>
<comment type="subcellular location">
    <subcellularLocation>
        <location evidence="2 8">Membrane</location>
        <topology evidence="2 8">Multi-pass membrane protein</topology>
    </subcellularLocation>
</comment>
<dbReference type="GeneID" id="100829865"/>
<evidence type="ECO:0000256" key="9">
    <source>
        <dbReference type="SAM" id="MobiDB-lite"/>
    </source>
</evidence>
<evidence type="ECO:0000313" key="13">
    <source>
        <dbReference type="Proteomes" id="UP000008810"/>
    </source>
</evidence>
<accession>I1J0R1</accession>
<dbReference type="AlphaFoldDB" id="I1J0R1"/>
<dbReference type="Proteomes" id="UP000008810">
    <property type="component" value="Chromosome 5"/>
</dbReference>
<dbReference type="InterPro" id="IPR002610">
    <property type="entry name" value="Peptidase_S54_rhomboid-like"/>
</dbReference>
<feature type="transmembrane region" description="Helical" evidence="8">
    <location>
        <begin position="227"/>
        <end position="246"/>
    </location>
</feature>
<keyword evidence="8" id="KW-0720">Serine protease</keyword>
<dbReference type="STRING" id="15368.I1J0R1"/>
<sequence>MSNGDMEAGAPARAATTTGIKPPPGRYNADGHGPQYAAAGAPVSPFYYAAAAAQEKQHRTWLVPLVVLANVAMFIVVMYYNDCPRSGNGDCVGRGVLRRFSFQPLKENPLFGPSATTLGKYGGLDRYKVVRGNEAWRLETSTWLHAGLIHLGANMISLIFVGVRLEQQFGFWKVGLVYLVSGLGGSILSVLFIRNGVSVGASGALFGLLGAMLSELITNWSIYTNRIAAMANLIIIAAINLALGILPHVDNFAHIGGFATGFLLGFVLLIQPRFGWLEQPFGAKSKSKYTACQIILLVVALILSIAGFAVGLLMVFRGVNGNDHCSWCHYLTCVPTSSWKCDN</sequence>
<keyword evidence="13" id="KW-1185">Reference proteome</keyword>
<dbReference type="GO" id="GO:0016020">
    <property type="term" value="C:membrane"/>
    <property type="evidence" value="ECO:0007669"/>
    <property type="project" value="UniProtKB-SubCell"/>
</dbReference>
<keyword evidence="7 8" id="KW-0472">Membrane</keyword>
<feature type="compositionally biased region" description="Low complexity" evidence="9">
    <location>
        <begin position="8"/>
        <end position="19"/>
    </location>
</feature>
<comment type="function">
    <text evidence="8">Serine protease involved in intramembrane proteolysis.</text>
</comment>
<dbReference type="OrthoDB" id="418595at2759"/>
<dbReference type="HOGENOM" id="CLU_011531_0_0_1"/>
<dbReference type="PANTHER" id="PTHR22936:SF31">
    <property type="entry name" value="RHOMBOID-LIKE PROTEIN"/>
    <property type="match status" value="1"/>
</dbReference>
<dbReference type="EnsemblPlants" id="KQJ84106">
    <property type="protein sequence ID" value="KQJ84106"/>
    <property type="gene ID" value="BRADI_5g18750v3"/>
</dbReference>
<dbReference type="eggNOG" id="KOG2289">
    <property type="taxonomic scope" value="Eukaryota"/>
</dbReference>
<evidence type="ECO:0000313" key="11">
    <source>
        <dbReference type="EMBL" id="KQJ84106.1"/>
    </source>
</evidence>
<feature type="transmembrane region" description="Helical" evidence="8">
    <location>
        <begin position="61"/>
        <end position="80"/>
    </location>
</feature>
<evidence type="ECO:0000256" key="7">
    <source>
        <dbReference type="ARBA" id="ARBA00023136"/>
    </source>
</evidence>
<evidence type="ECO:0000256" key="6">
    <source>
        <dbReference type="ARBA" id="ARBA00022989"/>
    </source>
</evidence>
<comment type="similarity">
    <text evidence="3 8">Belongs to the peptidase S54 family.</text>
</comment>
<feature type="transmembrane region" description="Helical" evidence="8">
    <location>
        <begin position="175"/>
        <end position="193"/>
    </location>
</feature>